<keyword evidence="2" id="KW-1185">Reference proteome</keyword>
<dbReference type="Proteomes" id="UP000249341">
    <property type="component" value="Unassembled WGS sequence"/>
</dbReference>
<protein>
    <submittedName>
        <fullName evidence="1">Uncharacterized protein</fullName>
    </submittedName>
</protein>
<gene>
    <name evidence="1" type="ORF">B0I29_115100</name>
</gene>
<dbReference type="OrthoDB" id="3211108at2"/>
<evidence type="ECO:0000313" key="1">
    <source>
        <dbReference type="EMBL" id="RAK31294.1"/>
    </source>
</evidence>
<proteinExistence type="predicted"/>
<organism evidence="1 2">
    <name type="scientific">Actinoplanes lutulentus</name>
    <dbReference type="NCBI Taxonomy" id="1287878"/>
    <lineage>
        <taxon>Bacteria</taxon>
        <taxon>Bacillati</taxon>
        <taxon>Actinomycetota</taxon>
        <taxon>Actinomycetes</taxon>
        <taxon>Micromonosporales</taxon>
        <taxon>Micromonosporaceae</taxon>
        <taxon>Actinoplanes</taxon>
    </lineage>
</organism>
<name>A0A327Z6C4_9ACTN</name>
<dbReference type="AlphaFoldDB" id="A0A327Z6C4"/>
<evidence type="ECO:0000313" key="2">
    <source>
        <dbReference type="Proteomes" id="UP000249341"/>
    </source>
</evidence>
<reference evidence="1 2" key="1">
    <citation type="submission" date="2018-06" db="EMBL/GenBank/DDBJ databases">
        <title>Genomic Encyclopedia of Type Strains, Phase III (KMG-III): the genomes of soil and plant-associated and newly described type strains.</title>
        <authorList>
            <person name="Whitman W."/>
        </authorList>
    </citation>
    <scope>NUCLEOTIDE SEQUENCE [LARGE SCALE GENOMIC DNA]</scope>
    <source>
        <strain evidence="1 2">CGMCC 4.7090</strain>
    </source>
</reference>
<accession>A0A327Z6C4</accession>
<sequence>MTDDGIALRQQALNRIAEQLGVPAPVWTEEDEARFTVWTRAADAAWEKIHGRQRKRRTHRVTAI</sequence>
<comment type="caution">
    <text evidence="1">The sequence shown here is derived from an EMBL/GenBank/DDBJ whole genome shotgun (WGS) entry which is preliminary data.</text>
</comment>
<dbReference type="EMBL" id="QLMJ01000015">
    <property type="protein sequence ID" value="RAK31294.1"/>
    <property type="molecule type" value="Genomic_DNA"/>
</dbReference>
<dbReference type="RefSeq" id="WP_111652211.1">
    <property type="nucleotide sequence ID" value="NZ_JACHWI010000010.1"/>
</dbReference>